<dbReference type="PANTHER" id="PTHR33164">
    <property type="entry name" value="TRANSCRIPTIONAL REGULATOR, MARR FAMILY"/>
    <property type="match status" value="1"/>
</dbReference>
<gene>
    <name evidence="3" type="ORF">H8B09_01005</name>
</gene>
<dbReference type="Pfam" id="PF01047">
    <property type="entry name" value="MarR"/>
    <property type="match status" value="1"/>
</dbReference>
<sequence>MMGVACIDPIILNELINEVLVKSTILSSDKSFVEGLTPRQAHIVMLLDKGSYRNGDLAARLGIEPSTLTRLLDPLVKNGVVSRNLNPDNRREILIQLTEHGLGMLQELHGKMLHVCNAVLEKVPDDDMDRVEAGIRALLHAFKQTTFHGI</sequence>
<dbReference type="PANTHER" id="PTHR33164:SF57">
    <property type="entry name" value="MARR-FAMILY TRANSCRIPTIONAL REGULATOR"/>
    <property type="match status" value="1"/>
</dbReference>
<organism evidence="3 4">
    <name type="scientific">Paenibacillus terricola</name>
    <dbReference type="NCBI Taxonomy" id="2763503"/>
    <lineage>
        <taxon>Bacteria</taxon>
        <taxon>Bacillati</taxon>
        <taxon>Bacillota</taxon>
        <taxon>Bacilli</taxon>
        <taxon>Bacillales</taxon>
        <taxon>Paenibacillaceae</taxon>
        <taxon>Paenibacillus</taxon>
    </lineage>
</organism>
<name>A0ABR8MQY8_9BACL</name>
<dbReference type="EMBL" id="JACXZA010000001">
    <property type="protein sequence ID" value="MBD3917317.1"/>
    <property type="molecule type" value="Genomic_DNA"/>
</dbReference>
<keyword evidence="1" id="KW-0238">DNA-binding</keyword>
<protein>
    <submittedName>
        <fullName evidence="3">MarR family transcriptional regulator</fullName>
    </submittedName>
</protein>
<dbReference type="InterPro" id="IPR000835">
    <property type="entry name" value="HTH_MarR-typ"/>
</dbReference>
<dbReference type="PRINTS" id="PR00598">
    <property type="entry name" value="HTHMARR"/>
</dbReference>
<dbReference type="InterPro" id="IPR036388">
    <property type="entry name" value="WH-like_DNA-bd_sf"/>
</dbReference>
<evidence type="ECO:0000313" key="4">
    <source>
        <dbReference type="Proteomes" id="UP000609346"/>
    </source>
</evidence>
<evidence type="ECO:0000259" key="2">
    <source>
        <dbReference type="PROSITE" id="PS50995"/>
    </source>
</evidence>
<keyword evidence="4" id="KW-1185">Reference proteome</keyword>
<proteinExistence type="predicted"/>
<feature type="domain" description="HTH marR-type" evidence="2">
    <location>
        <begin position="1"/>
        <end position="140"/>
    </location>
</feature>
<dbReference type="InterPro" id="IPR039422">
    <property type="entry name" value="MarR/SlyA-like"/>
</dbReference>
<dbReference type="SMART" id="SM00347">
    <property type="entry name" value="HTH_MARR"/>
    <property type="match status" value="1"/>
</dbReference>
<dbReference type="PROSITE" id="PS50995">
    <property type="entry name" value="HTH_MARR_2"/>
    <property type="match status" value="1"/>
</dbReference>
<dbReference type="InterPro" id="IPR036390">
    <property type="entry name" value="WH_DNA-bd_sf"/>
</dbReference>
<evidence type="ECO:0000256" key="1">
    <source>
        <dbReference type="ARBA" id="ARBA00023125"/>
    </source>
</evidence>
<reference evidence="3 4" key="1">
    <citation type="submission" date="2020-09" db="EMBL/GenBank/DDBJ databases">
        <title>Paenibacillus sp. strain PR3 16S rRNA gene Genome sequencing and assembly.</title>
        <authorList>
            <person name="Kim J."/>
        </authorList>
    </citation>
    <scope>NUCLEOTIDE SEQUENCE [LARGE SCALE GENOMIC DNA]</scope>
    <source>
        <strain evidence="3 4">PR3</strain>
    </source>
</reference>
<dbReference type="Gene3D" id="1.10.10.10">
    <property type="entry name" value="Winged helix-like DNA-binding domain superfamily/Winged helix DNA-binding domain"/>
    <property type="match status" value="1"/>
</dbReference>
<evidence type="ECO:0000313" key="3">
    <source>
        <dbReference type="EMBL" id="MBD3917317.1"/>
    </source>
</evidence>
<accession>A0ABR8MQY8</accession>
<dbReference type="SUPFAM" id="SSF46785">
    <property type="entry name" value="Winged helix' DNA-binding domain"/>
    <property type="match status" value="1"/>
</dbReference>
<dbReference type="Proteomes" id="UP000609346">
    <property type="component" value="Unassembled WGS sequence"/>
</dbReference>
<comment type="caution">
    <text evidence="3">The sequence shown here is derived from an EMBL/GenBank/DDBJ whole genome shotgun (WGS) entry which is preliminary data.</text>
</comment>